<evidence type="ECO:0000313" key="2">
    <source>
        <dbReference type="Proteomes" id="UP000094527"/>
    </source>
</evidence>
<gene>
    <name evidence="1" type="ORF">Ocin01_06342</name>
</gene>
<evidence type="ECO:0000313" key="1">
    <source>
        <dbReference type="EMBL" id="ODN00341.1"/>
    </source>
</evidence>
<organism evidence="1 2">
    <name type="scientific">Orchesella cincta</name>
    <name type="common">Springtail</name>
    <name type="synonym">Podura cincta</name>
    <dbReference type="NCBI Taxonomy" id="48709"/>
    <lineage>
        <taxon>Eukaryota</taxon>
        <taxon>Metazoa</taxon>
        <taxon>Ecdysozoa</taxon>
        <taxon>Arthropoda</taxon>
        <taxon>Hexapoda</taxon>
        <taxon>Collembola</taxon>
        <taxon>Entomobryomorpha</taxon>
        <taxon>Entomobryoidea</taxon>
        <taxon>Orchesellidae</taxon>
        <taxon>Orchesellinae</taxon>
        <taxon>Orchesella</taxon>
    </lineage>
</organism>
<proteinExistence type="predicted"/>
<comment type="caution">
    <text evidence="1">The sequence shown here is derived from an EMBL/GenBank/DDBJ whole genome shotgun (WGS) entry which is preliminary data.</text>
</comment>
<protein>
    <submittedName>
        <fullName evidence="1">Uncharacterized protein</fullName>
    </submittedName>
</protein>
<dbReference type="Proteomes" id="UP000094527">
    <property type="component" value="Unassembled WGS sequence"/>
</dbReference>
<dbReference type="AlphaFoldDB" id="A0A1D2N537"/>
<sequence>MPRRGRSSPSPHGHLLGQMFLHVLHLLHQHSLCLCKAALNNQAC</sequence>
<reference evidence="1 2" key="1">
    <citation type="journal article" date="2016" name="Genome Biol. Evol.">
        <title>Gene Family Evolution Reflects Adaptation to Soil Environmental Stressors in the Genome of the Collembolan Orchesella cincta.</title>
        <authorList>
            <person name="Faddeeva-Vakhrusheva A."/>
            <person name="Derks M.F."/>
            <person name="Anvar S.Y."/>
            <person name="Agamennone V."/>
            <person name="Suring W."/>
            <person name="Smit S."/>
            <person name="van Straalen N.M."/>
            <person name="Roelofs D."/>
        </authorList>
    </citation>
    <scope>NUCLEOTIDE SEQUENCE [LARGE SCALE GENOMIC DNA]</scope>
    <source>
        <tissue evidence="1">Mixed pool</tissue>
    </source>
</reference>
<accession>A0A1D2N537</accession>
<name>A0A1D2N537_ORCCI</name>
<keyword evidence="2" id="KW-1185">Reference proteome</keyword>
<dbReference type="EMBL" id="LJIJ01000213">
    <property type="protein sequence ID" value="ODN00341.1"/>
    <property type="molecule type" value="Genomic_DNA"/>
</dbReference>